<keyword evidence="2 3" id="KW-0378">Hydrolase</keyword>
<evidence type="ECO:0000256" key="1">
    <source>
        <dbReference type="ARBA" id="ARBA00001946"/>
    </source>
</evidence>
<dbReference type="Proteomes" id="UP000311605">
    <property type="component" value="Unassembled WGS sequence"/>
</dbReference>
<gene>
    <name evidence="5" type="ORF">FHP24_18140</name>
</gene>
<dbReference type="InterPro" id="IPR015797">
    <property type="entry name" value="NUDIX_hydrolase-like_dom_sf"/>
</dbReference>
<dbReference type="PANTHER" id="PTHR43046:SF16">
    <property type="entry name" value="ADP-RIBOSE PYROPHOSPHATASE YJHB-RELATED"/>
    <property type="match status" value="1"/>
</dbReference>
<dbReference type="EMBL" id="VDMN01000004">
    <property type="protein sequence ID" value="TNM62024.1"/>
    <property type="molecule type" value="Genomic_DNA"/>
</dbReference>
<keyword evidence="6" id="KW-1185">Reference proteome</keyword>
<dbReference type="SUPFAM" id="SSF55811">
    <property type="entry name" value="Nudix"/>
    <property type="match status" value="1"/>
</dbReference>
<evidence type="ECO:0000313" key="6">
    <source>
        <dbReference type="Proteomes" id="UP000311605"/>
    </source>
</evidence>
<protein>
    <submittedName>
        <fullName evidence="5">NUDIX domain-containing protein</fullName>
    </submittedName>
</protein>
<accession>A0A5C4XHH3</accession>
<dbReference type="PROSITE" id="PS00893">
    <property type="entry name" value="NUDIX_BOX"/>
    <property type="match status" value="1"/>
</dbReference>
<comment type="similarity">
    <text evidence="3">Belongs to the Nudix hydrolase family.</text>
</comment>
<feature type="domain" description="Nudix hydrolase" evidence="4">
    <location>
        <begin position="11"/>
        <end position="140"/>
    </location>
</feature>
<proteinExistence type="inferred from homology"/>
<sequence>MSALAKPGQDFPGLGVGLVIRRADGKVLVCRRLKAPEAGHWNIVGGKVDMMEQAEDAARREAEEETGLKIGKINFLCVIEGILEEEGQHWLSLIYVTDDFSGEPVLTEPEKHADLMWIDMNEPPAPLSVFSSQAFELLKSH</sequence>
<dbReference type="PANTHER" id="PTHR43046">
    <property type="entry name" value="GDP-MANNOSE MANNOSYL HYDROLASE"/>
    <property type="match status" value="1"/>
</dbReference>
<dbReference type="InterPro" id="IPR020476">
    <property type="entry name" value="Nudix_hydrolase"/>
</dbReference>
<dbReference type="OrthoDB" id="9761969at2"/>
<dbReference type="Pfam" id="PF00293">
    <property type="entry name" value="NUDIX"/>
    <property type="match status" value="1"/>
</dbReference>
<reference evidence="5 6" key="1">
    <citation type="submission" date="2019-06" db="EMBL/GenBank/DDBJ databases">
        <title>The draft genome of Rhizobium smilacinae PTYR-5.</title>
        <authorList>
            <person name="Liu L."/>
            <person name="Li L."/>
            <person name="Zhang X."/>
        </authorList>
    </citation>
    <scope>NUCLEOTIDE SEQUENCE [LARGE SCALE GENOMIC DNA]</scope>
    <source>
        <strain evidence="5 6">PTYR-5</strain>
    </source>
</reference>
<dbReference type="InterPro" id="IPR000086">
    <property type="entry name" value="NUDIX_hydrolase_dom"/>
</dbReference>
<dbReference type="PRINTS" id="PR00502">
    <property type="entry name" value="NUDIXFAMILY"/>
</dbReference>
<dbReference type="InterPro" id="IPR020084">
    <property type="entry name" value="NUDIX_hydrolase_CS"/>
</dbReference>
<dbReference type="GO" id="GO:0016787">
    <property type="term" value="F:hydrolase activity"/>
    <property type="evidence" value="ECO:0007669"/>
    <property type="project" value="UniProtKB-KW"/>
</dbReference>
<dbReference type="RefSeq" id="WP_139677653.1">
    <property type="nucleotide sequence ID" value="NZ_VDMN01000004.1"/>
</dbReference>
<name>A0A5C4XHH3_9HYPH</name>
<evidence type="ECO:0000259" key="4">
    <source>
        <dbReference type="PROSITE" id="PS51462"/>
    </source>
</evidence>
<comment type="caution">
    <text evidence="5">The sequence shown here is derived from an EMBL/GenBank/DDBJ whole genome shotgun (WGS) entry which is preliminary data.</text>
</comment>
<evidence type="ECO:0000313" key="5">
    <source>
        <dbReference type="EMBL" id="TNM62024.1"/>
    </source>
</evidence>
<comment type="cofactor">
    <cofactor evidence="1">
        <name>Mg(2+)</name>
        <dbReference type="ChEBI" id="CHEBI:18420"/>
    </cofactor>
</comment>
<dbReference type="PROSITE" id="PS51462">
    <property type="entry name" value="NUDIX"/>
    <property type="match status" value="1"/>
</dbReference>
<dbReference type="Gene3D" id="3.90.79.10">
    <property type="entry name" value="Nucleoside Triphosphate Pyrophosphohydrolase"/>
    <property type="match status" value="1"/>
</dbReference>
<evidence type="ECO:0000256" key="3">
    <source>
        <dbReference type="RuleBase" id="RU003476"/>
    </source>
</evidence>
<dbReference type="AlphaFoldDB" id="A0A5C4XHH3"/>
<organism evidence="5 6">
    <name type="scientific">Aliirhizobium smilacinae</name>
    <dbReference type="NCBI Taxonomy" id="1395944"/>
    <lineage>
        <taxon>Bacteria</taxon>
        <taxon>Pseudomonadati</taxon>
        <taxon>Pseudomonadota</taxon>
        <taxon>Alphaproteobacteria</taxon>
        <taxon>Hyphomicrobiales</taxon>
        <taxon>Rhizobiaceae</taxon>
        <taxon>Aliirhizobium</taxon>
    </lineage>
</organism>
<evidence type="ECO:0000256" key="2">
    <source>
        <dbReference type="ARBA" id="ARBA00022801"/>
    </source>
</evidence>